<feature type="chain" id="PRO_5014195779" evidence="1">
    <location>
        <begin position="24"/>
        <end position="108"/>
    </location>
</feature>
<reference evidence="2" key="1">
    <citation type="submission" date="2017-10" db="EMBL/GenBank/DDBJ databases">
        <title>Transcriptome Assembly of Sugarcane Aphid Adults.</title>
        <authorList>
            <person name="Scully E.D."/>
            <person name="Palmer N.A."/>
            <person name="Geib S.M."/>
            <person name="Sarath G."/>
            <person name="Sattler S.E."/>
        </authorList>
    </citation>
    <scope>NUCLEOTIDE SEQUENCE</scope>
    <source>
        <tissue evidence="2">Whole body</tissue>
    </source>
</reference>
<dbReference type="OrthoDB" id="6355109at2759"/>
<name>A0A2H8TJ64_9HEMI</name>
<proteinExistence type="predicted"/>
<sequence length="108" mass="12392">MSTYRTMLTSVLVLLVVASVCECRINNLPTRCMPGLLEDAPPKVREACLTLSTIRTLSNAIETFIQDKQYPVPMPYTRMSDGLVDTAMQNDKRQDLDHVFLRFGRRRR</sequence>
<feature type="signal peptide" evidence="1">
    <location>
        <begin position="1"/>
        <end position="23"/>
    </location>
</feature>
<dbReference type="AlphaFoldDB" id="A0A2H8TJ64"/>
<protein>
    <submittedName>
        <fullName evidence="2">Myosuppressin</fullName>
    </submittedName>
</protein>
<organism evidence="2">
    <name type="scientific">Melanaphis sacchari</name>
    <dbReference type="NCBI Taxonomy" id="742174"/>
    <lineage>
        <taxon>Eukaryota</taxon>
        <taxon>Metazoa</taxon>
        <taxon>Ecdysozoa</taxon>
        <taxon>Arthropoda</taxon>
        <taxon>Hexapoda</taxon>
        <taxon>Insecta</taxon>
        <taxon>Pterygota</taxon>
        <taxon>Neoptera</taxon>
        <taxon>Paraneoptera</taxon>
        <taxon>Hemiptera</taxon>
        <taxon>Sternorrhyncha</taxon>
        <taxon>Aphidomorpha</taxon>
        <taxon>Aphidoidea</taxon>
        <taxon>Aphididae</taxon>
        <taxon>Aphidini</taxon>
        <taxon>Melanaphis</taxon>
    </lineage>
</organism>
<accession>A0A2H8TJ64</accession>
<evidence type="ECO:0000256" key="1">
    <source>
        <dbReference type="SAM" id="SignalP"/>
    </source>
</evidence>
<dbReference type="EMBL" id="GFXV01002274">
    <property type="protein sequence ID" value="MBW14079.1"/>
    <property type="molecule type" value="Transcribed_RNA"/>
</dbReference>
<gene>
    <name evidence="2" type="primary">NEMS_0</name>
</gene>
<keyword evidence="1" id="KW-0732">Signal</keyword>
<evidence type="ECO:0000313" key="2">
    <source>
        <dbReference type="EMBL" id="MBW14079.1"/>
    </source>
</evidence>